<comment type="subcellular location">
    <subcellularLocation>
        <location evidence="1">Membrane</location>
        <topology evidence="1">Multi-pass membrane protein</topology>
    </subcellularLocation>
</comment>
<dbReference type="EMBL" id="JAGPXD010000006">
    <property type="protein sequence ID" value="KAH7350126.1"/>
    <property type="molecule type" value="Genomic_DNA"/>
</dbReference>
<dbReference type="Pfam" id="PF20684">
    <property type="entry name" value="Fung_rhodopsin"/>
    <property type="match status" value="1"/>
</dbReference>
<dbReference type="AlphaFoldDB" id="A0A8K0T6X2"/>
<dbReference type="PANTHER" id="PTHR33048">
    <property type="entry name" value="PTH11-LIKE INTEGRAL MEMBRANE PROTEIN (AFU_ORTHOLOGUE AFUA_5G11245)"/>
    <property type="match status" value="1"/>
</dbReference>
<sequence length="256" mass="27900">MGFPFSGGHSLAIAVCNITLSSIGLIIASIRLHVARVTGRWKADDTLMVVAVIFSSVQGAWTGASGWLGSGAPMSEITVEQLKRCLYYTRWIGVPFYNLATVAVKASALMFFLRFTSSRRFRCVAFTTIGITVVSGILNIVGTSVGCKDLLSKCPITARVYIITASTNVLTDIIILTMPFFILAPMRTMATRRKMGLTFVLTTVGFVVGVSIYRLVAIIALVNPPDFSIAWGWNILWSCIETQHTNDTSTIQEARS</sequence>
<accession>A0A8K0T6X2</accession>
<evidence type="ECO:0000256" key="1">
    <source>
        <dbReference type="ARBA" id="ARBA00004141"/>
    </source>
</evidence>
<reference evidence="8" key="1">
    <citation type="journal article" date="2021" name="Nat. Commun.">
        <title>Genetic determinants of endophytism in the Arabidopsis root mycobiome.</title>
        <authorList>
            <person name="Mesny F."/>
            <person name="Miyauchi S."/>
            <person name="Thiergart T."/>
            <person name="Pickel B."/>
            <person name="Atanasova L."/>
            <person name="Karlsson M."/>
            <person name="Huettel B."/>
            <person name="Barry K.W."/>
            <person name="Haridas S."/>
            <person name="Chen C."/>
            <person name="Bauer D."/>
            <person name="Andreopoulos W."/>
            <person name="Pangilinan J."/>
            <person name="LaButti K."/>
            <person name="Riley R."/>
            <person name="Lipzen A."/>
            <person name="Clum A."/>
            <person name="Drula E."/>
            <person name="Henrissat B."/>
            <person name="Kohler A."/>
            <person name="Grigoriev I.V."/>
            <person name="Martin F.M."/>
            <person name="Hacquard S."/>
        </authorList>
    </citation>
    <scope>NUCLEOTIDE SEQUENCE</scope>
    <source>
        <strain evidence="8">MPI-CAGE-AT-0016</strain>
    </source>
</reference>
<feature type="transmembrane region" description="Helical" evidence="6">
    <location>
        <begin position="196"/>
        <end position="222"/>
    </location>
</feature>
<keyword evidence="4 6" id="KW-0472">Membrane</keyword>
<evidence type="ECO:0000256" key="3">
    <source>
        <dbReference type="ARBA" id="ARBA00022989"/>
    </source>
</evidence>
<feature type="domain" description="Rhodopsin" evidence="7">
    <location>
        <begin position="32"/>
        <end position="243"/>
    </location>
</feature>
<keyword evidence="2 6" id="KW-0812">Transmembrane</keyword>
<organism evidence="8 9">
    <name type="scientific">Plectosphaerella cucumerina</name>
    <dbReference type="NCBI Taxonomy" id="40658"/>
    <lineage>
        <taxon>Eukaryota</taxon>
        <taxon>Fungi</taxon>
        <taxon>Dikarya</taxon>
        <taxon>Ascomycota</taxon>
        <taxon>Pezizomycotina</taxon>
        <taxon>Sordariomycetes</taxon>
        <taxon>Hypocreomycetidae</taxon>
        <taxon>Glomerellales</taxon>
        <taxon>Plectosphaerellaceae</taxon>
        <taxon>Plectosphaerella</taxon>
    </lineage>
</organism>
<feature type="transmembrane region" description="Helical" evidence="6">
    <location>
        <begin position="12"/>
        <end position="34"/>
    </location>
</feature>
<evidence type="ECO:0000256" key="2">
    <source>
        <dbReference type="ARBA" id="ARBA00022692"/>
    </source>
</evidence>
<evidence type="ECO:0000256" key="5">
    <source>
        <dbReference type="ARBA" id="ARBA00038359"/>
    </source>
</evidence>
<evidence type="ECO:0000313" key="9">
    <source>
        <dbReference type="Proteomes" id="UP000813385"/>
    </source>
</evidence>
<proteinExistence type="inferred from homology"/>
<evidence type="ECO:0000313" key="8">
    <source>
        <dbReference type="EMBL" id="KAH7350126.1"/>
    </source>
</evidence>
<gene>
    <name evidence="8" type="ORF">B0T11DRAFT_302275</name>
</gene>
<dbReference type="Proteomes" id="UP000813385">
    <property type="component" value="Unassembled WGS sequence"/>
</dbReference>
<comment type="caution">
    <text evidence="8">The sequence shown here is derived from an EMBL/GenBank/DDBJ whole genome shotgun (WGS) entry which is preliminary data.</text>
</comment>
<feature type="transmembrane region" description="Helical" evidence="6">
    <location>
        <begin position="161"/>
        <end position="184"/>
    </location>
</feature>
<dbReference type="OrthoDB" id="444631at2759"/>
<evidence type="ECO:0000259" key="7">
    <source>
        <dbReference type="Pfam" id="PF20684"/>
    </source>
</evidence>
<name>A0A8K0T6X2_9PEZI</name>
<evidence type="ECO:0000256" key="6">
    <source>
        <dbReference type="SAM" id="Phobius"/>
    </source>
</evidence>
<feature type="transmembrane region" description="Helical" evidence="6">
    <location>
        <begin position="88"/>
        <end position="111"/>
    </location>
</feature>
<protein>
    <recommendedName>
        <fullName evidence="7">Rhodopsin domain-containing protein</fullName>
    </recommendedName>
</protein>
<feature type="transmembrane region" description="Helical" evidence="6">
    <location>
        <begin position="46"/>
        <end position="68"/>
    </location>
</feature>
<dbReference type="InterPro" id="IPR052337">
    <property type="entry name" value="SAT4-like"/>
</dbReference>
<comment type="similarity">
    <text evidence="5">Belongs to the SAT4 family.</text>
</comment>
<dbReference type="InterPro" id="IPR049326">
    <property type="entry name" value="Rhodopsin_dom_fungi"/>
</dbReference>
<dbReference type="PANTHER" id="PTHR33048:SF47">
    <property type="entry name" value="INTEGRAL MEMBRANE PROTEIN-RELATED"/>
    <property type="match status" value="1"/>
</dbReference>
<evidence type="ECO:0000256" key="4">
    <source>
        <dbReference type="ARBA" id="ARBA00023136"/>
    </source>
</evidence>
<keyword evidence="9" id="KW-1185">Reference proteome</keyword>
<dbReference type="GO" id="GO:0016020">
    <property type="term" value="C:membrane"/>
    <property type="evidence" value="ECO:0007669"/>
    <property type="project" value="UniProtKB-SubCell"/>
</dbReference>
<feature type="transmembrane region" description="Helical" evidence="6">
    <location>
        <begin position="123"/>
        <end position="141"/>
    </location>
</feature>
<keyword evidence="3 6" id="KW-1133">Transmembrane helix</keyword>